<protein>
    <submittedName>
        <fullName evidence="2">Uncharacterized protein</fullName>
    </submittedName>
</protein>
<dbReference type="EMBL" id="CAJFDH010000003">
    <property type="protein sequence ID" value="CAD5213679.1"/>
    <property type="molecule type" value="Genomic_DNA"/>
</dbReference>
<accession>A0A811KFR7</accession>
<reference evidence="2" key="1">
    <citation type="submission" date="2020-09" db="EMBL/GenBank/DDBJ databases">
        <authorList>
            <person name="Kikuchi T."/>
        </authorList>
    </citation>
    <scope>NUCLEOTIDE SEQUENCE</scope>
    <source>
        <strain evidence="2">SH1</strain>
    </source>
</reference>
<dbReference type="Proteomes" id="UP000783686">
    <property type="component" value="Unassembled WGS sequence"/>
</dbReference>
<evidence type="ECO:0000256" key="1">
    <source>
        <dbReference type="SAM" id="MobiDB-lite"/>
    </source>
</evidence>
<sequence length="96" mass="11405">MVLSGEGRRLLQVGWQRPETIRLFKCHRAIAIVKTLEVLREGLDRDLEKQKMFASNFPQVLEAPEPEKRASSTIKRSAGKDRHSPWKKRFIYFWFY</sequence>
<name>A0A811KFR7_9BILA</name>
<evidence type="ECO:0000313" key="2">
    <source>
        <dbReference type="EMBL" id="CAD5213679.1"/>
    </source>
</evidence>
<dbReference type="Proteomes" id="UP000614601">
    <property type="component" value="Unassembled WGS sequence"/>
</dbReference>
<proteinExistence type="predicted"/>
<keyword evidence="3" id="KW-1185">Reference proteome</keyword>
<evidence type="ECO:0000313" key="3">
    <source>
        <dbReference type="Proteomes" id="UP000614601"/>
    </source>
</evidence>
<gene>
    <name evidence="2" type="ORF">BOKJ2_LOCUS5213</name>
</gene>
<dbReference type="AlphaFoldDB" id="A0A811KFR7"/>
<organism evidence="2 3">
    <name type="scientific">Bursaphelenchus okinawaensis</name>
    <dbReference type="NCBI Taxonomy" id="465554"/>
    <lineage>
        <taxon>Eukaryota</taxon>
        <taxon>Metazoa</taxon>
        <taxon>Ecdysozoa</taxon>
        <taxon>Nematoda</taxon>
        <taxon>Chromadorea</taxon>
        <taxon>Rhabditida</taxon>
        <taxon>Tylenchina</taxon>
        <taxon>Tylenchomorpha</taxon>
        <taxon>Aphelenchoidea</taxon>
        <taxon>Aphelenchoididae</taxon>
        <taxon>Bursaphelenchus</taxon>
    </lineage>
</organism>
<dbReference type="EMBL" id="CAJFCW020000003">
    <property type="protein sequence ID" value="CAG9101353.1"/>
    <property type="molecule type" value="Genomic_DNA"/>
</dbReference>
<feature type="region of interest" description="Disordered" evidence="1">
    <location>
        <begin position="64"/>
        <end position="83"/>
    </location>
</feature>
<comment type="caution">
    <text evidence="2">The sequence shown here is derived from an EMBL/GenBank/DDBJ whole genome shotgun (WGS) entry which is preliminary data.</text>
</comment>